<dbReference type="Proteomes" id="UP001218895">
    <property type="component" value="Chromosome"/>
</dbReference>
<dbReference type="KEGG" id="manq:L1994_08690"/>
<organism evidence="1 2">
    <name type="scientific">Methanomicrobium antiquum</name>
    <dbReference type="NCBI Taxonomy" id="487686"/>
    <lineage>
        <taxon>Archaea</taxon>
        <taxon>Methanobacteriati</taxon>
        <taxon>Methanobacteriota</taxon>
        <taxon>Stenosarchaea group</taxon>
        <taxon>Methanomicrobia</taxon>
        <taxon>Methanomicrobiales</taxon>
        <taxon>Methanomicrobiaceae</taxon>
        <taxon>Methanomicrobium</taxon>
    </lineage>
</organism>
<dbReference type="EMBL" id="CP091092">
    <property type="protein sequence ID" value="WFN36219.1"/>
    <property type="molecule type" value="Genomic_DNA"/>
</dbReference>
<dbReference type="RefSeq" id="WP_278099057.1">
    <property type="nucleotide sequence ID" value="NZ_CP091092.1"/>
</dbReference>
<evidence type="ECO:0000313" key="2">
    <source>
        <dbReference type="Proteomes" id="UP001218895"/>
    </source>
</evidence>
<name>A0AAF0JL36_9EURY</name>
<gene>
    <name evidence="1" type="ORF">L1994_08690</name>
</gene>
<protein>
    <submittedName>
        <fullName evidence="1">Uncharacterized protein</fullName>
    </submittedName>
</protein>
<keyword evidence="2" id="KW-1185">Reference proteome</keyword>
<dbReference type="GeneID" id="79950470"/>
<sequence>MGFNKNRDANIIQNNQKSSQKTHKKEKLIIKLDITFMKYVFEIKDSVFEKGIIFDKTGNFLFRMKGNRSSIDFSYNDIYRLQGKIFMHNHPRGGGFSLPDIKTACALNMAGMIVVTKKYIHIFFPPQERETFLISDYRGILKCYQIRQNIIPLSKRFLPDDEIWRIVACDLGFRYLKIKIRINKNL</sequence>
<evidence type="ECO:0000313" key="1">
    <source>
        <dbReference type="EMBL" id="WFN36219.1"/>
    </source>
</evidence>
<proteinExistence type="predicted"/>
<dbReference type="AlphaFoldDB" id="A0AAF0JL36"/>
<accession>A0AAF0JL36</accession>
<reference evidence="1" key="1">
    <citation type="submission" date="2022-01" db="EMBL/GenBank/DDBJ databases">
        <title>Complete genome of Methanomicrobium antiquum DSM 21220.</title>
        <authorList>
            <person name="Chen S.-C."/>
            <person name="You Y.-T."/>
            <person name="Zhou Y.-Z."/>
            <person name="Lai M.-C."/>
        </authorList>
    </citation>
    <scope>NUCLEOTIDE SEQUENCE</scope>
    <source>
        <strain evidence="1">DSM 21220</strain>
    </source>
</reference>